<gene>
    <name evidence="7" type="ORF">MNBD_GAMMA22-1325</name>
</gene>
<dbReference type="SMART" id="SM00244">
    <property type="entry name" value="PHB"/>
    <property type="match status" value="1"/>
</dbReference>
<evidence type="ECO:0000256" key="3">
    <source>
        <dbReference type="ARBA" id="ARBA00022692"/>
    </source>
</evidence>
<dbReference type="PANTHER" id="PTHR42911">
    <property type="entry name" value="MODULATOR OF FTSH PROTEASE HFLC"/>
    <property type="match status" value="1"/>
</dbReference>
<evidence type="ECO:0000256" key="5">
    <source>
        <dbReference type="ARBA" id="ARBA00023136"/>
    </source>
</evidence>
<keyword evidence="5" id="KW-0472">Membrane</keyword>
<dbReference type="NCBIfam" id="TIGR01932">
    <property type="entry name" value="hflC"/>
    <property type="match status" value="1"/>
</dbReference>
<dbReference type="InterPro" id="IPR036013">
    <property type="entry name" value="Band_7/SPFH_dom_sf"/>
</dbReference>
<feature type="domain" description="Band 7" evidence="6">
    <location>
        <begin position="21"/>
        <end position="205"/>
    </location>
</feature>
<dbReference type="SUPFAM" id="SSF117892">
    <property type="entry name" value="Band 7/SPFH domain"/>
    <property type="match status" value="1"/>
</dbReference>
<keyword evidence="4" id="KW-1133">Transmembrane helix</keyword>
<accession>A0A3B1AXN4</accession>
<reference evidence="7" key="1">
    <citation type="submission" date="2018-06" db="EMBL/GenBank/DDBJ databases">
        <authorList>
            <person name="Zhirakovskaya E."/>
        </authorList>
    </citation>
    <scope>NUCLEOTIDE SEQUENCE</scope>
</reference>
<protein>
    <submittedName>
        <fullName evidence="7">HflC protein</fullName>
    </submittedName>
</protein>
<dbReference type="PIRSF" id="PIRSF005651">
    <property type="entry name" value="HflC"/>
    <property type="match status" value="1"/>
</dbReference>
<evidence type="ECO:0000256" key="4">
    <source>
        <dbReference type="ARBA" id="ARBA00022989"/>
    </source>
</evidence>
<dbReference type="GO" id="GO:0016020">
    <property type="term" value="C:membrane"/>
    <property type="evidence" value="ECO:0007669"/>
    <property type="project" value="UniProtKB-SubCell"/>
</dbReference>
<dbReference type="EMBL" id="UOFS01000039">
    <property type="protein sequence ID" value="VAW98784.1"/>
    <property type="molecule type" value="Genomic_DNA"/>
</dbReference>
<dbReference type="PANTHER" id="PTHR42911:SF1">
    <property type="entry name" value="MODULATOR OF FTSH PROTEASE HFLC"/>
    <property type="match status" value="1"/>
</dbReference>
<evidence type="ECO:0000313" key="7">
    <source>
        <dbReference type="EMBL" id="VAW98784.1"/>
    </source>
</evidence>
<organism evidence="7">
    <name type="scientific">hydrothermal vent metagenome</name>
    <dbReference type="NCBI Taxonomy" id="652676"/>
    <lineage>
        <taxon>unclassified sequences</taxon>
        <taxon>metagenomes</taxon>
        <taxon>ecological metagenomes</taxon>
    </lineage>
</organism>
<dbReference type="Pfam" id="PF01145">
    <property type="entry name" value="Band_7"/>
    <property type="match status" value="1"/>
</dbReference>
<sequence length="312" mass="35954">MTAKIWSMFIILAVVLILAANSFYTVDERVFAVKFALGKFSDSKIDSGLHIKLPFVNNVKKFDKRIQTYDVRPQFFTTADSEILNVDYYIKWKIYNIEDFYIKNTTGINAINKEAEGRLFAIVNQALLDVFAKKSKRQVVSTEREQIMQQVTKEMNLLSTGLISEQEDFVLKGNEDPGFGVEIIDVRIKRIELPEDILRKTFDRMKSDREKVARQYRAEGVSEANKIQAKADKDKVIIIANAQRDGQIIRGEGDAKAAKIFATAYKLNSEFYAFYRSLESYKKSFVDGNDFIVLEPNSDFFSYFKNQKPKNK</sequence>
<comment type="subcellular location">
    <subcellularLocation>
        <location evidence="1">Membrane</location>
    </subcellularLocation>
</comment>
<dbReference type="InterPro" id="IPR010200">
    <property type="entry name" value="HflC"/>
</dbReference>
<name>A0A3B1AXN4_9ZZZZ</name>
<keyword evidence="3" id="KW-0812">Transmembrane</keyword>
<dbReference type="CDD" id="cd03405">
    <property type="entry name" value="SPFH_HflC"/>
    <property type="match status" value="1"/>
</dbReference>
<dbReference type="AlphaFoldDB" id="A0A3B1AXN4"/>
<proteinExistence type="inferred from homology"/>
<evidence type="ECO:0000256" key="2">
    <source>
        <dbReference type="ARBA" id="ARBA00007862"/>
    </source>
</evidence>
<dbReference type="Gene3D" id="3.30.479.30">
    <property type="entry name" value="Band 7 domain"/>
    <property type="match status" value="1"/>
</dbReference>
<comment type="similarity">
    <text evidence="2">Belongs to the band 7/mec-2 family. HflC subfamily.</text>
</comment>
<evidence type="ECO:0000259" key="6">
    <source>
        <dbReference type="SMART" id="SM00244"/>
    </source>
</evidence>
<evidence type="ECO:0000256" key="1">
    <source>
        <dbReference type="ARBA" id="ARBA00004370"/>
    </source>
</evidence>
<dbReference type="InterPro" id="IPR001107">
    <property type="entry name" value="Band_7"/>
</dbReference>